<dbReference type="Proteomes" id="UP001596055">
    <property type="component" value="Unassembled WGS sequence"/>
</dbReference>
<protein>
    <submittedName>
        <fullName evidence="4">ShlB/FhaC/HecB family hemolysin secretion/activation protein</fullName>
    </submittedName>
</protein>
<comment type="caution">
    <text evidence="4">The sequence shown here is derived from an EMBL/GenBank/DDBJ whole genome shotgun (WGS) entry which is preliminary data.</text>
</comment>
<feature type="domain" description="Haemolysin activator HlyB C-terminal" evidence="3">
    <location>
        <begin position="80"/>
        <end position="300"/>
    </location>
</feature>
<evidence type="ECO:0000313" key="5">
    <source>
        <dbReference type="Proteomes" id="UP001596055"/>
    </source>
</evidence>
<feature type="signal peptide" evidence="2">
    <location>
        <begin position="1"/>
        <end position="21"/>
    </location>
</feature>
<sequence>MHRLKTFALIACMIAPGEALAGLPHIAAGKWISEASSVLDAVNEYLAPRLSVTGDSLQSSDQTADDLNVSGAGIIWSQHTLDLHLRDSASRKSGHGQKSLSLNYAMPLVGNHVQLALEDRQYRGVLQATDRQLDTSGNYNGFRFSASRSLGSVGGIELRQIIRHSGSETSEYEDSEWKSDSSRQQSSLGFQCSGEGTLRGGFSASAQVAALGGLEYERVESSDSQISNRTRYQKVAFSASVRRQWQRWELAVRGRYQVAPDDLPDSERIQVGGSGLVSGFNGQTAYGSEGGWVRLNAASPVYEVPFTDRFRSTLSLSVMRGWSPVGVQQQRRFAGVSAGEISLNLRSRGFIANVTMGRLIDSDRPDLTIPDHPDVSLSLSLGI</sequence>
<proteinExistence type="predicted"/>
<dbReference type="InterPro" id="IPR005565">
    <property type="entry name" value="Hemolysn_activator_HlyB_C"/>
</dbReference>
<feature type="region of interest" description="Disordered" evidence="1">
    <location>
        <begin position="167"/>
        <end position="186"/>
    </location>
</feature>
<accession>A0ABW0RJH6</accession>
<dbReference type="RefSeq" id="WP_248155320.1">
    <property type="nucleotide sequence ID" value="NZ_JAKZAJ010000001.1"/>
</dbReference>
<evidence type="ECO:0000259" key="3">
    <source>
        <dbReference type="Pfam" id="PF03865"/>
    </source>
</evidence>
<name>A0ABW0RJH6_9GAMM</name>
<reference evidence="5" key="1">
    <citation type="journal article" date="2019" name="Int. J. Syst. Evol. Microbiol.">
        <title>The Global Catalogue of Microorganisms (GCM) 10K type strain sequencing project: providing services to taxonomists for standard genome sequencing and annotation.</title>
        <authorList>
            <consortium name="The Broad Institute Genomics Platform"/>
            <consortium name="The Broad Institute Genome Sequencing Center for Infectious Disease"/>
            <person name="Wu L."/>
            <person name="Ma J."/>
        </authorList>
    </citation>
    <scope>NUCLEOTIDE SEQUENCE [LARGE SCALE GENOMIC DNA]</scope>
    <source>
        <strain evidence="5">CGMCC 4.1799</strain>
    </source>
</reference>
<evidence type="ECO:0000313" key="4">
    <source>
        <dbReference type="EMBL" id="MFC5544028.1"/>
    </source>
</evidence>
<dbReference type="Gene3D" id="2.40.160.50">
    <property type="entry name" value="membrane protein fhac: a member of the omp85/tpsb transporter family"/>
    <property type="match status" value="1"/>
</dbReference>
<feature type="chain" id="PRO_5046792561" evidence="2">
    <location>
        <begin position="22"/>
        <end position="383"/>
    </location>
</feature>
<keyword evidence="5" id="KW-1185">Reference proteome</keyword>
<gene>
    <name evidence="4" type="ORF">ACFPQA_03105</name>
</gene>
<organism evidence="4 5">
    <name type="scientific">Marinobacter koreensis</name>
    <dbReference type="NCBI Taxonomy" id="335974"/>
    <lineage>
        <taxon>Bacteria</taxon>
        <taxon>Pseudomonadati</taxon>
        <taxon>Pseudomonadota</taxon>
        <taxon>Gammaproteobacteria</taxon>
        <taxon>Pseudomonadales</taxon>
        <taxon>Marinobacteraceae</taxon>
        <taxon>Marinobacter</taxon>
    </lineage>
</organism>
<dbReference type="EMBL" id="JBHSNL010000001">
    <property type="protein sequence ID" value="MFC5544028.1"/>
    <property type="molecule type" value="Genomic_DNA"/>
</dbReference>
<dbReference type="Pfam" id="PF03865">
    <property type="entry name" value="ShlB"/>
    <property type="match status" value="1"/>
</dbReference>
<keyword evidence="2" id="KW-0732">Signal</keyword>
<evidence type="ECO:0000256" key="1">
    <source>
        <dbReference type="SAM" id="MobiDB-lite"/>
    </source>
</evidence>
<evidence type="ECO:0000256" key="2">
    <source>
        <dbReference type="SAM" id="SignalP"/>
    </source>
</evidence>